<dbReference type="GO" id="GO:0006487">
    <property type="term" value="P:protein N-linked glycosylation"/>
    <property type="evidence" value="ECO:0007669"/>
    <property type="project" value="TreeGrafter"/>
</dbReference>
<dbReference type="CDD" id="cd05008">
    <property type="entry name" value="SIS_GlmS_GlmD_1"/>
    <property type="match status" value="1"/>
</dbReference>
<name>A0A4Y3R3A5_STRCI</name>
<dbReference type="PANTHER" id="PTHR10937:SF0">
    <property type="entry name" value="GLUTAMINE--FRUCTOSE-6-PHOSPHATE TRANSAMINASE (ISOMERIZING)"/>
    <property type="match status" value="1"/>
</dbReference>
<dbReference type="InterPro" id="IPR017932">
    <property type="entry name" value="GATase_2_dom"/>
</dbReference>
<dbReference type="PROSITE" id="PS51278">
    <property type="entry name" value="GATASE_TYPE_2"/>
    <property type="match status" value="1"/>
</dbReference>
<dbReference type="SUPFAM" id="SSF56235">
    <property type="entry name" value="N-terminal nucleophile aminohydrolases (Ntn hydrolases)"/>
    <property type="match status" value="1"/>
</dbReference>
<evidence type="ECO:0000259" key="13">
    <source>
        <dbReference type="PROSITE" id="PS51278"/>
    </source>
</evidence>
<dbReference type="Pfam" id="PF01380">
    <property type="entry name" value="SIS"/>
    <property type="match status" value="2"/>
</dbReference>
<dbReference type="NCBIfam" id="TIGR01135">
    <property type="entry name" value="glmS"/>
    <property type="match status" value="1"/>
</dbReference>
<dbReference type="EC" id="2.6.1.16" evidence="3 10"/>
<dbReference type="Proteomes" id="UP000319210">
    <property type="component" value="Unassembled WGS sequence"/>
</dbReference>
<dbReference type="PROSITE" id="PS51464">
    <property type="entry name" value="SIS"/>
    <property type="match status" value="2"/>
</dbReference>
<dbReference type="GO" id="GO:0005829">
    <property type="term" value="C:cytosol"/>
    <property type="evidence" value="ECO:0007669"/>
    <property type="project" value="TreeGrafter"/>
</dbReference>
<evidence type="ECO:0000313" key="16">
    <source>
        <dbReference type="Proteomes" id="UP000319210"/>
    </source>
</evidence>
<dbReference type="Gene3D" id="3.40.50.10490">
    <property type="entry name" value="Glucose-6-phosphate isomerase like protein, domain 1"/>
    <property type="match status" value="2"/>
</dbReference>
<dbReference type="EMBL" id="BJMM01000020">
    <property type="protein sequence ID" value="GEB51397.1"/>
    <property type="molecule type" value="Genomic_DNA"/>
</dbReference>
<accession>A0A4Y3R3A5</accession>
<dbReference type="PANTHER" id="PTHR10937">
    <property type="entry name" value="GLUCOSAMINE--FRUCTOSE-6-PHOSPHATE AMINOTRANSFERASE, ISOMERIZING"/>
    <property type="match status" value="1"/>
</dbReference>
<reference evidence="15 16" key="1">
    <citation type="submission" date="2019-06" db="EMBL/GenBank/DDBJ databases">
        <title>Whole genome shotgun sequence of Streptomyces cacaoi subsp. cacaoi NBRC 12748.</title>
        <authorList>
            <person name="Hosoyama A."/>
            <person name="Uohara A."/>
            <person name="Ohji S."/>
            <person name="Ichikawa N."/>
        </authorList>
    </citation>
    <scope>NUCLEOTIDE SEQUENCE [LARGE SCALE GENOMIC DNA]</scope>
    <source>
        <strain evidence="15 16">NBRC 12748</strain>
    </source>
</reference>
<dbReference type="CDD" id="cd05009">
    <property type="entry name" value="SIS_GlmS_GlmD_2"/>
    <property type="match status" value="1"/>
</dbReference>
<sequence>MTPETPETPEQLTTPTTPYQYDGEAGIGMCGIVGYIGRRDTAPLLLEGLQRLEYRGYDSAGIAIQSPGTGKAAGGLKTAKTKGRVRDLEDRLPKRFAGTAGIAHTRWATHGAPNDTNAHPHLDSAERVAVVHNGIIDNAADLRAKLAADGVTLVSETDTEVLAHLIAAAQAESLEARVQEALRHVEGTYGIAVLHADFPDRIVVARNGSPVVLGIGENEMFVASDVAALVSHTRQVVTLDDGEMATIKAGDYRTYTTEGSRTSSSPETVEYAAESYDLGGHDTYMHKEITEQADAVDRVLRGRIDDRFATVHLGGLNLDPREARAVRRVKILGCGTSYHAGLIGAQMIEELARIPADAEPASEFRYRDPVVDPDTLYIAVSQSGETYDALAAVQELKRKGARVLGVINVVGSAIAREADGGVYVHAGPEVCVVSTKCFTNTVVSFGLLALHLGRTRDLSVKDGKRIIEGLRRLPGQIAEILEQEPQIEKLAKEFADARSMLFIGRVRGYPVALEASLKLKEVSYIHAEAYPASELKHGPLALIEPAMPTVAIVPDDDLLEKNRAALEEIKARSGRILAVAHQEQEKADRTIVVPKNEDELDPILMGIPLQLLAYHTALALGRDIDKPRNLAKSVTVE</sequence>
<dbReference type="InterPro" id="IPR035466">
    <property type="entry name" value="GlmS/AgaS_SIS"/>
</dbReference>
<dbReference type="CDD" id="cd00714">
    <property type="entry name" value="GFAT"/>
    <property type="match status" value="1"/>
</dbReference>
<evidence type="ECO:0000256" key="9">
    <source>
        <dbReference type="ARBA" id="ARBA00022962"/>
    </source>
</evidence>
<keyword evidence="7 10" id="KW-0808">Transferase</keyword>
<evidence type="ECO:0000256" key="2">
    <source>
        <dbReference type="ARBA" id="ARBA00004496"/>
    </source>
</evidence>
<dbReference type="GO" id="GO:0006047">
    <property type="term" value="P:UDP-N-acetylglucosamine metabolic process"/>
    <property type="evidence" value="ECO:0007669"/>
    <property type="project" value="TreeGrafter"/>
</dbReference>
<comment type="function">
    <text evidence="10">Catalyzes the first step in hexosamine metabolism, converting fructose-6P into glucosamine-6P using glutamine as a nitrogen source.</text>
</comment>
<comment type="caution">
    <text evidence="15">The sequence shown here is derived from an EMBL/GenBank/DDBJ whole genome shotgun (WGS) entry which is preliminary data.</text>
</comment>
<feature type="initiator methionine" description="Removed" evidence="10">
    <location>
        <position position="29"/>
    </location>
</feature>
<evidence type="ECO:0000256" key="5">
    <source>
        <dbReference type="ARBA" id="ARBA00022490"/>
    </source>
</evidence>
<dbReference type="GO" id="GO:0004360">
    <property type="term" value="F:glutamine-fructose-6-phosphate transaminase (isomerizing) activity"/>
    <property type="evidence" value="ECO:0007669"/>
    <property type="project" value="UniProtKB-UniRule"/>
</dbReference>
<comment type="subcellular location">
    <subcellularLocation>
        <location evidence="2 10">Cytoplasm</location>
    </subcellularLocation>
</comment>
<dbReference type="NCBIfam" id="NF001484">
    <property type="entry name" value="PRK00331.1"/>
    <property type="match status" value="1"/>
</dbReference>
<keyword evidence="6 10" id="KW-0032">Aminotransferase</keyword>
<evidence type="ECO:0000256" key="10">
    <source>
        <dbReference type="HAMAP-Rule" id="MF_00164"/>
    </source>
</evidence>
<feature type="domain" description="SIS" evidence="14">
    <location>
        <begin position="490"/>
        <end position="627"/>
    </location>
</feature>
<evidence type="ECO:0000313" key="15">
    <source>
        <dbReference type="EMBL" id="GEB51397.1"/>
    </source>
</evidence>
<dbReference type="InterPro" id="IPR029055">
    <property type="entry name" value="Ntn_hydrolases_N"/>
</dbReference>
<comment type="catalytic activity">
    <reaction evidence="1 10">
        <text>D-fructose 6-phosphate + L-glutamine = D-glucosamine 6-phosphate + L-glutamate</text>
        <dbReference type="Rhea" id="RHEA:13237"/>
        <dbReference type="ChEBI" id="CHEBI:29985"/>
        <dbReference type="ChEBI" id="CHEBI:58359"/>
        <dbReference type="ChEBI" id="CHEBI:58725"/>
        <dbReference type="ChEBI" id="CHEBI:61527"/>
        <dbReference type="EC" id="2.6.1.16"/>
    </reaction>
</comment>
<proteinExistence type="inferred from homology"/>
<feature type="domain" description="SIS" evidence="14">
    <location>
        <begin position="318"/>
        <end position="459"/>
    </location>
</feature>
<dbReference type="InterPro" id="IPR046348">
    <property type="entry name" value="SIS_dom_sf"/>
</dbReference>
<keyword evidence="8" id="KW-0677">Repeat</keyword>
<keyword evidence="16" id="KW-1185">Reference proteome</keyword>
<dbReference type="GO" id="GO:0005975">
    <property type="term" value="P:carbohydrate metabolic process"/>
    <property type="evidence" value="ECO:0007669"/>
    <property type="project" value="UniProtKB-UniRule"/>
</dbReference>
<dbReference type="Pfam" id="PF13522">
    <property type="entry name" value="GATase_6"/>
    <property type="match status" value="1"/>
</dbReference>
<feature type="active site" description="For Fru-6P isomerization activity" evidence="10">
    <location>
        <position position="632"/>
    </location>
</feature>
<dbReference type="HAMAP" id="MF_00164">
    <property type="entry name" value="GlmS"/>
    <property type="match status" value="1"/>
</dbReference>
<feature type="domain" description="Glutamine amidotransferase type-2" evidence="13">
    <location>
        <begin position="30"/>
        <end position="250"/>
    </location>
</feature>
<protein>
    <recommendedName>
        <fullName evidence="4 10">Glutamine--fructose-6-phosphate aminotransferase [isomerizing]</fullName>
        <ecNumber evidence="3 10">2.6.1.16</ecNumber>
    </recommendedName>
    <alternativeName>
        <fullName evidence="10">D-fructose-6-phosphate amidotransferase</fullName>
    </alternativeName>
    <alternativeName>
        <fullName evidence="10">GFAT</fullName>
    </alternativeName>
    <alternativeName>
        <fullName evidence="10">Glucosamine-6-phosphate synthase</fullName>
    </alternativeName>
    <alternativeName>
        <fullName evidence="10">Hexosephosphate aminotransferase</fullName>
    </alternativeName>
    <alternativeName>
        <fullName evidence="10">L-glutamine--D-fructose-6-phosphate amidotransferase</fullName>
    </alternativeName>
</protein>
<evidence type="ECO:0000256" key="3">
    <source>
        <dbReference type="ARBA" id="ARBA00012916"/>
    </source>
</evidence>
<dbReference type="FunFam" id="3.60.20.10:FF:000006">
    <property type="entry name" value="Glutamine--fructose-6-phosphate aminotransferase [isomerizing]"/>
    <property type="match status" value="1"/>
</dbReference>
<dbReference type="GO" id="GO:0035556">
    <property type="term" value="P:intracellular signal transduction"/>
    <property type="evidence" value="ECO:0007669"/>
    <property type="project" value="InterPro"/>
</dbReference>
<organism evidence="15 16">
    <name type="scientific">Streptomyces cacaoi</name>
    <dbReference type="NCBI Taxonomy" id="1898"/>
    <lineage>
        <taxon>Bacteria</taxon>
        <taxon>Bacillati</taxon>
        <taxon>Actinomycetota</taxon>
        <taxon>Actinomycetes</taxon>
        <taxon>Kitasatosporales</taxon>
        <taxon>Streptomycetaceae</taxon>
        <taxon>Streptomyces</taxon>
    </lineage>
</organism>
<feature type="compositionally biased region" description="Low complexity" evidence="11">
    <location>
        <begin position="1"/>
        <end position="18"/>
    </location>
</feature>
<evidence type="ECO:0000259" key="14">
    <source>
        <dbReference type="PROSITE" id="PS51464"/>
    </source>
</evidence>
<evidence type="ECO:0000256" key="8">
    <source>
        <dbReference type="ARBA" id="ARBA00022737"/>
    </source>
</evidence>
<evidence type="ECO:0000256" key="7">
    <source>
        <dbReference type="ARBA" id="ARBA00022679"/>
    </source>
</evidence>
<keyword evidence="9" id="KW-0315">Glutamine amidotransferase</keyword>
<dbReference type="SUPFAM" id="SSF53697">
    <property type="entry name" value="SIS domain"/>
    <property type="match status" value="1"/>
</dbReference>
<feature type="active site" description="Nucleophile; for GATase activity" evidence="10">
    <location>
        <position position="30"/>
    </location>
</feature>
<evidence type="ECO:0000256" key="4">
    <source>
        <dbReference type="ARBA" id="ARBA00016090"/>
    </source>
</evidence>
<comment type="subunit">
    <text evidence="10">Homodimer.</text>
</comment>
<keyword evidence="5 10" id="KW-0963">Cytoplasm</keyword>
<feature type="domain" description="Doublecortin" evidence="12">
    <location>
        <begin position="200"/>
        <end position="290"/>
    </location>
</feature>
<evidence type="ECO:0000259" key="12">
    <source>
        <dbReference type="PROSITE" id="PS50309"/>
    </source>
</evidence>
<dbReference type="PROSITE" id="PS50309">
    <property type="entry name" value="DC"/>
    <property type="match status" value="1"/>
</dbReference>
<dbReference type="InterPro" id="IPR047084">
    <property type="entry name" value="GFAT_N"/>
</dbReference>
<dbReference type="FunFam" id="3.40.50.10490:FF:000001">
    <property type="entry name" value="Glutamine--fructose-6-phosphate aminotransferase [isomerizing]"/>
    <property type="match status" value="1"/>
</dbReference>
<evidence type="ECO:0000256" key="11">
    <source>
        <dbReference type="SAM" id="MobiDB-lite"/>
    </source>
</evidence>
<dbReference type="GO" id="GO:0097367">
    <property type="term" value="F:carbohydrate derivative binding"/>
    <property type="evidence" value="ECO:0007669"/>
    <property type="project" value="InterPro"/>
</dbReference>
<dbReference type="InterPro" id="IPR001347">
    <property type="entry name" value="SIS_dom"/>
</dbReference>
<dbReference type="InterPro" id="IPR005855">
    <property type="entry name" value="GFAT"/>
</dbReference>
<dbReference type="AlphaFoldDB" id="A0A4Y3R3A5"/>
<dbReference type="InterPro" id="IPR003533">
    <property type="entry name" value="Doublecortin_dom"/>
</dbReference>
<feature type="region of interest" description="Disordered" evidence="11">
    <location>
        <begin position="1"/>
        <end position="20"/>
    </location>
</feature>
<dbReference type="GO" id="GO:0006002">
    <property type="term" value="P:fructose 6-phosphate metabolic process"/>
    <property type="evidence" value="ECO:0007669"/>
    <property type="project" value="TreeGrafter"/>
</dbReference>
<dbReference type="InterPro" id="IPR035490">
    <property type="entry name" value="GlmS/FrlB_SIS"/>
</dbReference>
<gene>
    <name evidence="10 15" type="primary">glmS</name>
    <name evidence="15" type="ORF">SCA03_39480</name>
</gene>
<evidence type="ECO:0000256" key="1">
    <source>
        <dbReference type="ARBA" id="ARBA00001031"/>
    </source>
</evidence>
<evidence type="ECO:0000256" key="6">
    <source>
        <dbReference type="ARBA" id="ARBA00022576"/>
    </source>
</evidence>
<dbReference type="Gene3D" id="3.60.20.10">
    <property type="entry name" value="Glutamine Phosphoribosylpyrophosphate, subunit 1, domain 1"/>
    <property type="match status" value="1"/>
</dbReference>